<dbReference type="RefSeq" id="WP_343920168.1">
    <property type="nucleotide sequence ID" value="NZ_BAAAJT010000002.1"/>
</dbReference>
<dbReference type="Proteomes" id="UP001597351">
    <property type="component" value="Unassembled WGS sequence"/>
</dbReference>
<reference evidence="2" key="1">
    <citation type="journal article" date="2019" name="Int. J. Syst. Evol. Microbiol.">
        <title>The Global Catalogue of Microorganisms (GCM) 10K type strain sequencing project: providing services to taxonomists for standard genome sequencing and annotation.</title>
        <authorList>
            <consortium name="The Broad Institute Genomics Platform"/>
            <consortium name="The Broad Institute Genome Sequencing Center for Infectious Disease"/>
            <person name="Wu L."/>
            <person name="Ma J."/>
        </authorList>
    </citation>
    <scope>NUCLEOTIDE SEQUENCE [LARGE SCALE GENOMIC DNA]</scope>
    <source>
        <strain evidence="2">CGMCC 1.12477</strain>
    </source>
</reference>
<name>A0ABW4TNZ7_9ACTN</name>
<organism evidence="1 2">
    <name type="scientific">Nocardioides aestuarii</name>
    <dbReference type="NCBI Taxonomy" id="252231"/>
    <lineage>
        <taxon>Bacteria</taxon>
        <taxon>Bacillati</taxon>
        <taxon>Actinomycetota</taxon>
        <taxon>Actinomycetes</taxon>
        <taxon>Propionibacteriales</taxon>
        <taxon>Nocardioidaceae</taxon>
        <taxon>Nocardioides</taxon>
    </lineage>
</organism>
<evidence type="ECO:0000313" key="2">
    <source>
        <dbReference type="Proteomes" id="UP001597351"/>
    </source>
</evidence>
<dbReference type="EMBL" id="JBHUGD010000003">
    <property type="protein sequence ID" value="MFD1948275.1"/>
    <property type="molecule type" value="Genomic_DNA"/>
</dbReference>
<keyword evidence="2" id="KW-1185">Reference proteome</keyword>
<accession>A0ABW4TNZ7</accession>
<proteinExistence type="predicted"/>
<comment type="caution">
    <text evidence="1">The sequence shown here is derived from an EMBL/GenBank/DDBJ whole genome shotgun (WGS) entry which is preliminary data.</text>
</comment>
<evidence type="ECO:0000313" key="1">
    <source>
        <dbReference type="EMBL" id="MFD1948275.1"/>
    </source>
</evidence>
<protein>
    <submittedName>
        <fullName evidence="1">Uncharacterized protein</fullName>
    </submittedName>
</protein>
<gene>
    <name evidence="1" type="ORF">ACFSDE_15840</name>
</gene>
<sequence>MISNKLTVTAQIPSGFGMPVSGAISGTGLGMTETTGAVCTAPTFAVRDRHVAGIAVAQAYRPGSTAWSPPTC</sequence>